<name>A0A511T4N5_MYXFU</name>
<dbReference type="PROSITE" id="PS51257">
    <property type="entry name" value="PROKAR_LIPOPROTEIN"/>
    <property type="match status" value="1"/>
</dbReference>
<accession>A0A511T4N5</accession>
<comment type="caution">
    <text evidence="2">The sequence shown here is derived from an EMBL/GenBank/DDBJ whole genome shotgun (WGS) entry which is preliminary data.</text>
</comment>
<evidence type="ECO:0000313" key="5">
    <source>
        <dbReference type="Proteomes" id="UP000321514"/>
    </source>
</evidence>
<evidence type="ECO:0000313" key="4">
    <source>
        <dbReference type="Proteomes" id="UP000183760"/>
    </source>
</evidence>
<dbReference type="Proteomes" id="UP000321514">
    <property type="component" value="Unassembled WGS sequence"/>
</dbReference>
<evidence type="ECO:0000256" key="1">
    <source>
        <dbReference type="SAM" id="MobiDB-lite"/>
    </source>
</evidence>
<proteinExistence type="predicted"/>
<gene>
    <name evidence="2" type="ORF">MFU01_41670</name>
    <name evidence="3" type="ORF">SAMN05443572_105388</name>
</gene>
<evidence type="ECO:0000313" key="3">
    <source>
        <dbReference type="EMBL" id="SEU15708.1"/>
    </source>
</evidence>
<keyword evidence="4" id="KW-1185">Reference proteome</keyword>
<reference evidence="3 4" key="1">
    <citation type="submission" date="2016-10" db="EMBL/GenBank/DDBJ databases">
        <authorList>
            <person name="Varghese N."/>
            <person name="Submissions S."/>
        </authorList>
    </citation>
    <scope>NUCLEOTIDE SEQUENCE [LARGE SCALE GENOMIC DNA]</scope>
    <source>
        <strain evidence="3 4">DSM 16525</strain>
    </source>
</reference>
<dbReference type="Proteomes" id="UP000183760">
    <property type="component" value="Unassembled WGS sequence"/>
</dbReference>
<evidence type="ECO:0000313" key="2">
    <source>
        <dbReference type="EMBL" id="GEN09130.1"/>
    </source>
</evidence>
<reference evidence="2 5" key="2">
    <citation type="submission" date="2019-07" db="EMBL/GenBank/DDBJ databases">
        <title>Whole genome shotgun sequence of Myxococcus fulvus NBRC 100333.</title>
        <authorList>
            <person name="Hosoyama A."/>
            <person name="Uohara A."/>
            <person name="Ohji S."/>
            <person name="Ichikawa N."/>
        </authorList>
    </citation>
    <scope>NUCLEOTIDE SEQUENCE [LARGE SCALE GENOMIC DNA]</scope>
    <source>
        <strain evidence="2 5">NBRC 100333</strain>
    </source>
</reference>
<evidence type="ECO:0008006" key="6">
    <source>
        <dbReference type="Google" id="ProtNLM"/>
    </source>
</evidence>
<dbReference type="EMBL" id="BJXR01000031">
    <property type="protein sequence ID" value="GEN09130.1"/>
    <property type="molecule type" value="Genomic_DNA"/>
</dbReference>
<dbReference type="OrthoDB" id="5379694at2"/>
<dbReference type="EMBL" id="FOIB01000005">
    <property type="protein sequence ID" value="SEU15708.1"/>
    <property type="molecule type" value="Genomic_DNA"/>
</dbReference>
<dbReference type="SUPFAM" id="SSF101898">
    <property type="entry name" value="NHL repeat"/>
    <property type="match status" value="1"/>
</dbReference>
<feature type="compositionally biased region" description="Gly residues" evidence="1">
    <location>
        <begin position="49"/>
        <end position="64"/>
    </location>
</feature>
<organism evidence="2 5">
    <name type="scientific">Myxococcus fulvus</name>
    <dbReference type="NCBI Taxonomy" id="33"/>
    <lineage>
        <taxon>Bacteria</taxon>
        <taxon>Pseudomonadati</taxon>
        <taxon>Myxococcota</taxon>
        <taxon>Myxococcia</taxon>
        <taxon>Myxococcales</taxon>
        <taxon>Cystobacterineae</taxon>
        <taxon>Myxococcaceae</taxon>
        <taxon>Myxococcus</taxon>
    </lineage>
</organism>
<feature type="compositionally biased region" description="Low complexity" evidence="1">
    <location>
        <begin position="26"/>
        <end position="42"/>
    </location>
</feature>
<dbReference type="NCBIfam" id="NF037948">
    <property type="entry name" value="signal_int_SinM"/>
    <property type="match status" value="1"/>
</dbReference>
<feature type="region of interest" description="Disordered" evidence="1">
    <location>
        <begin position="16"/>
        <end position="80"/>
    </location>
</feature>
<protein>
    <recommendedName>
        <fullName evidence="6">Lipoprotein</fullName>
    </recommendedName>
</protein>
<dbReference type="RefSeq" id="WP_074955207.1">
    <property type="nucleotide sequence ID" value="NZ_BJXR01000031.1"/>
</dbReference>
<sequence length="392" mass="39599">MRLALLSVLLLGVACSSDKPPVQGEPDASGPVDSGSDAGSDAGSDDDGGAGADDGGSTGDGGTGTPDAGSGEEDAGSCEPPAAVRESLLVPGLNNPRRLAVDATDIYIAESHSLRPNQTEGNGQILRVPRSGGDAVTVAKGFFVPNAIAVNAQFLFVLDETGLWRVDKATGARGTVPIEASVPDVISSGTDVRIGRLAGRDYVVVATGARRLVRVDATGSASSSLVLYEGPAGTQVRGARIDGTDVWFLVTGNTEPGLYRVPLDLETPAARVNASITSGTSLELTPTRFLITEGGGGTGRVLALPRAGGEARVLADGLQGPLFPVELHGAVYFKESVADDAGFLRRVRGCPANTTDSVGPVGTGPGGLIVDGDTLLFTSQESGTGGAVGRVP</sequence>
<dbReference type="AlphaFoldDB" id="A0A511T4N5"/>
<dbReference type="STRING" id="1334629.MFUL124B02_27145"/>